<keyword evidence="3 11" id="KW-1134">Transmembrane beta strand</keyword>
<dbReference type="Gene3D" id="2.40.170.20">
    <property type="entry name" value="TonB-dependent receptor, beta-barrel domain"/>
    <property type="match status" value="1"/>
</dbReference>
<evidence type="ECO:0000256" key="10">
    <source>
        <dbReference type="ARBA" id="ARBA00023237"/>
    </source>
</evidence>
<dbReference type="PROSITE" id="PS52016">
    <property type="entry name" value="TONB_DEPENDENT_REC_3"/>
    <property type="match status" value="1"/>
</dbReference>
<dbReference type="InterPro" id="IPR036942">
    <property type="entry name" value="Beta-barrel_TonB_sf"/>
</dbReference>
<dbReference type="AlphaFoldDB" id="A0A1G5H9K4"/>
<evidence type="ECO:0000256" key="11">
    <source>
        <dbReference type="PROSITE-ProRule" id="PRU01360"/>
    </source>
</evidence>
<gene>
    <name evidence="16" type="ORF">SAMN05216233_11328</name>
</gene>
<evidence type="ECO:0000256" key="2">
    <source>
        <dbReference type="ARBA" id="ARBA00022448"/>
    </source>
</evidence>
<dbReference type="PANTHER" id="PTHR32552">
    <property type="entry name" value="FERRICHROME IRON RECEPTOR-RELATED"/>
    <property type="match status" value="1"/>
</dbReference>
<evidence type="ECO:0000256" key="3">
    <source>
        <dbReference type="ARBA" id="ARBA00022452"/>
    </source>
</evidence>
<dbReference type="SUPFAM" id="SSF56935">
    <property type="entry name" value="Porins"/>
    <property type="match status" value="1"/>
</dbReference>
<keyword evidence="7" id="KW-0406">Ion transport</keyword>
<dbReference type="PANTHER" id="PTHR32552:SF81">
    <property type="entry name" value="TONB-DEPENDENT OUTER MEMBRANE RECEPTOR"/>
    <property type="match status" value="1"/>
</dbReference>
<feature type="domain" description="TonB-dependent receptor plug" evidence="15">
    <location>
        <begin position="50"/>
        <end position="152"/>
    </location>
</feature>
<organism evidence="16 17">
    <name type="scientific">Desulfoluna spongiiphila</name>
    <dbReference type="NCBI Taxonomy" id="419481"/>
    <lineage>
        <taxon>Bacteria</taxon>
        <taxon>Pseudomonadati</taxon>
        <taxon>Thermodesulfobacteriota</taxon>
        <taxon>Desulfobacteria</taxon>
        <taxon>Desulfobacterales</taxon>
        <taxon>Desulfolunaceae</taxon>
        <taxon>Desulfoluna</taxon>
    </lineage>
</organism>
<feature type="signal peptide" evidence="13">
    <location>
        <begin position="1"/>
        <end position="26"/>
    </location>
</feature>
<dbReference type="Pfam" id="PF00593">
    <property type="entry name" value="TonB_dep_Rec_b-barrel"/>
    <property type="match status" value="1"/>
</dbReference>
<dbReference type="InterPro" id="IPR039426">
    <property type="entry name" value="TonB-dep_rcpt-like"/>
</dbReference>
<comment type="similarity">
    <text evidence="11 12">Belongs to the TonB-dependent receptor family.</text>
</comment>
<evidence type="ECO:0000313" key="16">
    <source>
        <dbReference type="EMBL" id="SCY60351.1"/>
    </source>
</evidence>
<dbReference type="GO" id="GO:0006826">
    <property type="term" value="P:iron ion transport"/>
    <property type="evidence" value="ECO:0007669"/>
    <property type="project" value="UniProtKB-KW"/>
</dbReference>
<keyword evidence="13" id="KW-0732">Signal</keyword>
<keyword evidence="17" id="KW-1185">Reference proteome</keyword>
<dbReference type="EMBL" id="FMUX01000013">
    <property type="protein sequence ID" value="SCY60351.1"/>
    <property type="molecule type" value="Genomic_DNA"/>
</dbReference>
<keyword evidence="9 11" id="KW-0472">Membrane</keyword>
<dbReference type="InterPro" id="IPR012910">
    <property type="entry name" value="Plug_dom"/>
</dbReference>
<keyword evidence="2 11" id="KW-0813">Transport</keyword>
<keyword evidence="8 12" id="KW-0798">TonB box</keyword>
<evidence type="ECO:0000259" key="15">
    <source>
        <dbReference type="Pfam" id="PF07715"/>
    </source>
</evidence>
<dbReference type="InterPro" id="IPR000531">
    <property type="entry name" value="Beta-barrel_TonB"/>
</dbReference>
<keyword evidence="10 11" id="KW-0998">Cell outer membrane</keyword>
<dbReference type="GO" id="GO:0009279">
    <property type="term" value="C:cell outer membrane"/>
    <property type="evidence" value="ECO:0007669"/>
    <property type="project" value="UniProtKB-SubCell"/>
</dbReference>
<evidence type="ECO:0000259" key="14">
    <source>
        <dbReference type="Pfam" id="PF00593"/>
    </source>
</evidence>
<dbReference type="STRING" id="419481.SAMN05216233_11328"/>
<sequence>MTCRFSGLVFLGLLSSILLMGSTGYAGEDSPESYEGETITVTSRKVEEKVKDVPASLSVFDGMMIKDNKIGGIDELTYFVPNLSFDKLNTHETTLSFRGIGGLPSMNKVWLINVDGVAIPYVALDTFLDTERVEVLRAGQGALYGRNTQAGVVNIITKDPGETPEFEGGISYGSYNTMEARAIFSTSLTDQSGLRASFKASSSDGYFENDFYNADDTNDDTQYTGALKYTHRAGDSDIELSVFADSYDSGYDTLVPLSEGPSYHTRNNETGKNKGSHVTPILTFNREMGIGTLTTVTSYTDSEYEILADFDFTEKDIFVFGYEENYNTFSQEARLAGKTGNVSWLGGIYGMYEELDLQTDMTFGQDAPQSQGMTMQQMSTVDTVNVAAFGEVKWDFASRWQWAGSLRANYEKKDLDWNGPMDTSLDMDEDWSALLPATSLTFAVNDENNVYTAISTGYHAGDYSANQVKKELVEQVVDPEYAVTYEIGWKSDLMDKRLRANAAVFYTDWRDMQVNVTSPGGDGGMAISRRENAGEAHSIGFESDVSFRPVQGFELYGALGIIDIEFDDYEINKSTGTNLEGNKIPNTPEYKFTLGSTYFFNGGFFMNGCASFVGETYLDEYNKVEQDPYTLMNASVGYETERWTARVYGKNLLDEEFYVHHFNGAGRAGDPLMVGAEVSVRL</sequence>
<name>A0A1G5H9K4_9BACT</name>
<evidence type="ECO:0000256" key="1">
    <source>
        <dbReference type="ARBA" id="ARBA00004571"/>
    </source>
</evidence>
<dbReference type="Pfam" id="PF07715">
    <property type="entry name" value="Plug"/>
    <property type="match status" value="1"/>
</dbReference>
<evidence type="ECO:0000256" key="7">
    <source>
        <dbReference type="ARBA" id="ARBA00023065"/>
    </source>
</evidence>
<accession>A0A1G5H9K4</accession>
<evidence type="ECO:0000256" key="6">
    <source>
        <dbReference type="ARBA" id="ARBA00023004"/>
    </source>
</evidence>
<proteinExistence type="inferred from homology"/>
<keyword evidence="4" id="KW-0410">Iron transport</keyword>
<keyword evidence="6" id="KW-0408">Iron</keyword>
<evidence type="ECO:0000256" key="5">
    <source>
        <dbReference type="ARBA" id="ARBA00022692"/>
    </source>
</evidence>
<evidence type="ECO:0000256" key="13">
    <source>
        <dbReference type="SAM" id="SignalP"/>
    </source>
</evidence>
<protein>
    <submittedName>
        <fullName evidence="16">Iron complex outermembrane recepter protein</fullName>
    </submittedName>
</protein>
<reference evidence="16 17" key="1">
    <citation type="submission" date="2016-10" db="EMBL/GenBank/DDBJ databases">
        <authorList>
            <person name="de Groot N.N."/>
        </authorList>
    </citation>
    <scope>NUCLEOTIDE SEQUENCE [LARGE SCALE GENOMIC DNA]</scope>
    <source>
        <strain evidence="16 17">AA1</strain>
    </source>
</reference>
<evidence type="ECO:0000256" key="12">
    <source>
        <dbReference type="RuleBase" id="RU003357"/>
    </source>
</evidence>
<feature type="chain" id="PRO_5011637270" evidence="13">
    <location>
        <begin position="27"/>
        <end position="682"/>
    </location>
</feature>
<comment type="subcellular location">
    <subcellularLocation>
        <location evidence="1 11">Cell outer membrane</location>
        <topology evidence="1 11">Multi-pass membrane protein</topology>
    </subcellularLocation>
</comment>
<dbReference type="Proteomes" id="UP000198870">
    <property type="component" value="Unassembled WGS sequence"/>
</dbReference>
<evidence type="ECO:0000256" key="9">
    <source>
        <dbReference type="ARBA" id="ARBA00023136"/>
    </source>
</evidence>
<feature type="domain" description="TonB-dependent receptor-like beta-barrel" evidence="14">
    <location>
        <begin position="212"/>
        <end position="652"/>
    </location>
</feature>
<keyword evidence="5 11" id="KW-0812">Transmembrane</keyword>
<evidence type="ECO:0000313" key="17">
    <source>
        <dbReference type="Proteomes" id="UP000198870"/>
    </source>
</evidence>
<evidence type="ECO:0000256" key="8">
    <source>
        <dbReference type="ARBA" id="ARBA00023077"/>
    </source>
</evidence>
<evidence type="ECO:0000256" key="4">
    <source>
        <dbReference type="ARBA" id="ARBA00022496"/>
    </source>
</evidence>